<reference evidence="1 2" key="1">
    <citation type="submission" date="2013-02" db="EMBL/GenBank/DDBJ databases">
        <title>The Genome Sequence of Acinetobacter bereziniae CIP 70.12.</title>
        <authorList>
            <consortium name="The Broad Institute Genome Sequencing Platform"/>
            <consortium name="The Broad Institute Genome Sequencing Center for Infectious Disease"/>
            <person name="Cerqueira G."/>
            <person name="Feldgarden M."/>
            <person name="Courvalin P."/>
            <person name="Perichon B."/>
            <person name="Grillot-Courvalin C."/>
            <person name="Clermont D."/>
            <person name="Rocha E."/>
            <person name="Yoon E.-J."/>
            <person name="Nemec A."/>
            <person name="Walker B."/>
            <person name="Young S.K."/>
            <person name="Zeng Q."/>
            <person name="Gargeya S."/>
            <person name="Fitzgerald M."/>
            <person name="Haas B."/>
            <person name="Abouelleil A."/>
            <person name="Alvarado L."/>
            <person name="Arachchi H.M."/>
            <person name="Berlin A.M."/>
            <person name="Chapman S.B."/>
            <person name="Dewar J."/>
            <person name="Goldberg J."/>
            <person name="Griggs A."/>
            <person name="Gujja S."/>
            <person name="Hansen M."/>
            <person name="Howarth C."/>
            <person name="Imamovic A."/>
            <person name="Larimer J."/>
            <person name="McCowan C."/>
            <person name="Murphy C."/>
            <person name="Neiman D."/>
            <person name="Pearson M."/>
            <person name="Priest M."/>
            <person name="Roberts A."/>
            <person name="Saif S."/>
            <person name="Shea T."/>
            <person name="Sisk P."/>
            <person name="Sykes S."/>
            <person name="Wortman J."/>
            <person name="Nusbaum C."/>
            <person name="Birren B."/>
        </authorList>
    </citation>
    <scope>NUCLEOTIDE SEQUENCE [LARGE SCALE GENOMIC DNA]</scope>
    <source>
        <strain evidence="1 2">CIP 70.12</strain>
    </source>
</reference>
<dbReference type="OrthoDB" id="6713349at2"/>
<dbReference type="PATRIC" id="fig|1217650.3.peg.4367"/>
<keyword evidence="2" id="KW-1185">Reference proteome</keyword>
<evidence type="ECO:0000313" key="1">
    <source>
        <dbReference type="EMBL" id="ENV89504.1"/>
    </source>
</evidence>
<proteinExistence type="predicted"/>
<comment type="caution">
    <text evidence="1">The sequence shown here is derived from an EMBL/GenBank/DDBJ whole genome shotgun (WGS) entry which is preliminary data.</text>
</comment>
<evidence type="ECO:0000313" key="2">
    <source>
        <dbReference type="Proteomes" id="UP000013251"/>
    </source>
</evidence>
<dbReference type="AlphaFoldDB" id="N9E3M1"/>
<gene>
    <name evidence="1" type="ORF">F938_04431</name>
</gene>
<name>N9E3M1_ACIBZ</name>
<dbReference type="Proteomes" id="UP000013251">
    <property type="component" value="Unassembled WGS sequence"/>
</dbReference>
<protein>
    <submittedName>
        <fullName evidence="1">Uncharacterized protein</fullName>
    </submittedName>
</protein>
<dbReference type="EMBL" id="APQG01000052">
    <property type="protein sequence ID" value="ENV89504.1"/>
    <property type="molecule type" value="Genomic_DNA"/>
</dbReference>
<sequence length="358" mass="41267">MNQEQDENLDALRLDIIFKIIELKKRGATCGDINTEFMNIGFDSSNTFKSLISKISKIESGDVKKTLLNARKVINNFIYKSVAFNNKRTFFYDIPAENLLRLFNALQEENEFFDFKGRQQNFDYEIVNHDKVETGMILDGDDDFKVIYLKSGRNRIETKHPKNKEHLFADEFGEVIDVIIKVQYVMNAFDFLVFDFKNNILVLGLDLDAIFPIAETNKSQGNYARDLRKLANVQSLKPKNLRNCVANLEAEKEGSVLNHSFMTADRGFNHAGNSITTNQDIRNDEFHQDGIKGKNADFYGIKKLFPLINDEKMILTVRMTYREYTKPNAAIYSAILDEITSYNGLKSAVRKIIEHNYN</sequence>
<accession>N9E3M1</accession>
<organism evidence="1 2">
    <name type="scientific">Acinetobacter bereziniae LMG 1003 = CIP 70.12</name>
    <dbReference type="NCBI Taxonomy" id="981324"/>
    <lineage>
        <taxon>Bacteria</taxon>
        <taxon>Pseudomonadati</taxon>
        <taxon>Pseudomonadota</taxon>
        <taxon>Gammaproteobacteria</taxon>
        <taxon>Moraxellales</taxon>
        <taxon>Moraxellaceae</taxon>
        <taxon>Acinetobacter</taxon>
    </lineage>
</organism>
<dbReference type="HOGENOM" id="CLU_772986_0_0_6"/>
<dbReference type="RefSeq" id="WP_005035243.1">
    <property type="nucleotide sequence ID" value="NZ_KB849756.1"/>
</dbReference>